<gene>
    <name evidence="2" type="primary">CPn0830</name>
    <name evidence="3" type="ORF">BN1224_GiD_A_08600</name>
</gene>
<organism evidence="2">
    <name type="scientific">Chlamydia pneumoniae</name>
    <name type="common">Chlamydophila pneumoniae</name>
    <dbReference type="NCBI Taxonomy" id="83558"/>
    <lineage>
        <taxon>Bacteria</taxon>
        <taxon>Pseudomonadati</taxon>
        <taxon>Chlamydiota</taxon>
        <taxon>Chlamydiia</taxon>
        <taxon>Chlamydiales</taxon>
        <taxon>Chlamydiaceae</taxon>
        <taxon>Chlamydia/Chlamydophila group</taxon>
        <taxon>Chlamydia</taxon>
    </lineage>
</organism>
<reference evidence="3" key="3">
    <citation type="submission" date="2015-05" db="EMBL/GenBank/DDBJ databases">
        <authorList>
            <person name="Rattei Thomas"/>
        </authorList>
    </citation>
    <scope>NUCLEOTIDE SEQUENCE</scope>
    <source>
        <strain evidence="3">GiD</strain>
    </source>
</reference>
<reference evidence="2" key="1">
    <citation type="submission" date="1999-12" db="EMBL/GenBank/DDBJ databases">
        <authorList>
            <person name="Hirakawa H."/>
            <person name="Shirai M."/>
            <person name="Kuhara S."/>
        </authorList>
    </citation>
    <scope>NUCLEOTIDE SEQUENCE</scope>
    <source>
        <strain evidence="2">J138</strain>
    </source>
</reference>
<evidence type="ECO:0000313" key="2">
    <source>
        <dbReference type="EMBL" id="BAA88648.1"/>
    </source>
</evidence>
<feature type="transmembrane region" description="Helical" evidence="1">
    <location>
        <begin position="91"/>
        <end position="115"/>
    </location>
</feature>
<proteinExistence type="predicted"/>
<name>Q9RB56_CHLPN</name>
<keyword evidence="1" id="KW-1133">Transmembrane helix</keyword>
<feature type="transmembrane region" description="Helical" evidence="1">
    <location>
        <begin position="135"/>
        <end position="164"/>
    </location>
</feature>
<sequence>MIALLYNITLVLGLIFIHKKYLGQKGRVILKIYQNEEEFFRATERFPSIGAGYLRVRNKNSVLFPFEDLMLVCPSVPKDFPLSAFKVTTKLIYWSVLESIPVVGAFFFSIGRLFAMWCIEDFPGSIFSRIYHTTVGVLGILGLGIIMFILRIIFTLLTLPFWLISCLKSSAA</sequence>
<dbReference type="EMBL" id="LN847008">
    <property type="protein sequence ID" value="CRI41859.1"/>
    <property type="molecule type" value="Genomic_DNA"/>
</dbReference>
<keyword evidence="1" id="KW-0812">Transmembrane</keyword>
<dbReference type="PIR" id="D86594">
    <property type="entry name" value="D86594"/>
</dbReference>
<dbReference type="EMBL" id="AB035940">
    <property type="protein sequence ID" value="BAA88648.1"/>
    <property type="molecule type" value="Genomic_DNA"/>
</dbReference>
<keyword evidence="1" id="KW-0472">Membrane</keyword>
<evidence type="ECO:0000256" key="1">
    <source>
        <dbReference type="SAM" id="Phobius"/>
    </source>
</evidence>
<evidence type="ECO:0000313" key="3">
    <source>
        <dbReference type="EMBL" id="CRI41859.1"/>
    </source>
</evidence>
<accession>Q7AI76</accession>
<reference evidence="2" key="2">
    <citation type="submission" date="2000-01" db="EMBL/GenBank/DDBJ databases">
        <title>Genomic sequence comparison of two unrelated isolates of chlamydia pneumoniae from Japan and U.S.</title>
        <authorList>
            <person name="Shirai M."/>
        </authorList>
    </citation>
    <scope>NUCLEOTIDE SEQUENCE</scope>
    <source>
        <strain evidence="2">J138</strain>
    </source>
</reference>
<dbReference type="AlphaFoldDB" id="Q9RB56"/>
<protein>
    <submittedName>
        <fullName evidence="2">Uncharacterized protein CPn0830</fullName>
    </submittedName>
</protein>
<accession>Q9RB56</accession>